<proteinExistence type="predicted"/>
<feature type="compositionally biased region" description="Basic residues" evidence="1">
    <location>
        <begin position="1"/>
        <end position="23"/>
    </location>
</feature>
<dbReference type="RefSeq" id="WP_136779185.1">
    <property type="nucleotide sequence ID" value="NZ_SUPK01000009.1"/>
</dbReference>
<feature type="region of interest" description="Disordered" evidence="1">
    <location>
        <begin position="1"/>
        <end position="43"/>
    </location>
</feature>
<sequence length="79" mass="8927">MKRKTGKASRGASHRKKETKRGVVRATSGKSRSRQRLRLKAVSSQDDAQAFEEAYRNGFDEGFLIGFEEGHQLAYEQPV</sequence>
<protein>
    <submittedName>
        <fullName evidence="2">Uncharacterized protein</fullName>
    </submittedName>
</protein>
<accession>A0A4U0F561</accession>
<organism evidence="2 3">
    <name type="scientific">Cohnella pontilimi</name>
    <dbReference type="NCBI Taxonomy" id="2564100"/>
    <lineage>
        <taxon>Bacteria</taxon>
        <taxon>Bacillati</taxon>
        <taxon>Bacillota</taxon>
        <taxon>Bacilli</taxon>
        <taxon>Bacillales</taxon>
        <taxon>Paenibacillaceae</taxon>
        <taxon>Cohnella</taxon>
    </lineage>
</organism>
<comment type="caution">
    <text evidence="2">The sequence shown here is derived from an EMBL/GenBank/DDBJ whole genome shotgun (WGS) entry which is preliminary data.</text>
</comment>
<reference evidence="2 3" key="1">
    <citation type="submission" date="2019-04" db="EMBL/GenBank/DDBJ databases">
        <title>Cohnella sp. nov., isolated from soil.</title>
        <authorList>
            <person name="Kim W."/>
        </authorList>
    </citation>
    <scope>NUCLEOTIDE SEQUENCE [LARGE SCALE GENOMIC DNA]</scope>
    <source>
        <strain evidence="2 3">CAU 1483</strain>
    </source>
</reference>
<dbReference type="Proteomes" id="UP000309673">
    <property type="component" value="Unassembled WGS sequence"/>
</dbReference>
<keyword evidence="3" id="KW-1185">Reference proteome</keyword>
<evidence type="ECO:0000256" key="1">
    <source>
        <dbReference type="SAM" id="MobiDB-lite"/>
    </source>
</evidence>
<dbReference type="EMBL" id="SUPK01000009">
    <property type="protein sequence ID" value="TJY39745.1"/>
    <property type="molecule type" value="Genomic_DNA"/>
</dbReference>
<dbReference type="AlphaFoldDB" id="A0A4U0F561"/>
<gene>
    <name evidence="2" type="ORF">E5161_17505</name>
</gene>
<name>A0A4U0F561_9BACL</name>
<evidence type="ECO:0000313" key="3">
    <source>
        <dbReference type="Proteomes" id="UP000309673"/>
    </source>
</evidence>
<evidence type="ECO:0000313" key="2">
    <source>
        <dbReference type="EMBL" id="TJY39745.1"/>
    </source>
</evidence>